<dbReference type="InterPro" id="IPR032686">
    <property type="entry name" value="PFO_beta_C"/>
</dbReference>
<evidence type="ECO:0000313" key="12">
    <source>
        <dbReference type="EMBL" id="OGY88040.1"/>
    </source>
</evidence>
<dbReference type="GO" id="GO:0016625">
    <property type="term" value="F:oxidoreductase activity, acting on the aldehyde or oxo group of donors, iron-sulfur protein as acceptor"/>
    <property type="evidence" value="ECO:0007669"/>
    <property type="project" value="UniProtKB-ARBA"/>
</dbReference>
<evidence type="ECO:0000256" key="1">
    <source>
        <dbReference type="ARBA" id="ARBA00001946"/>
    </source>
</evidence>
<dbReference type="GO" id="GO:0030976">
    <property type="term" value="F:thiamine pyrophosphate binding"/>
    <property type="evidence" value="ECO:0007669"/>
    <property type="project" value="InterPro"/>
</dbReference>
<dbReference type="GO" id="GO:0046872">
    <property type="term" value="F:metal ion binding"/>
    <property type="evidence" value="ECO:0007669"/>
    <property type="project" value="UniProtKB-KW"/>
</dbReference>
<comment type="caution">
    <text evidence="12">The sequence shown here is derived from an EMBL/GenBank/DDBJ whole genome shotgun (WGS) entry which is preliminary data.</text>
</comment>
<feature type="domain" description="Thiamine pyrophosphate enzyme TPP-binding" evidence="10">
    <location>
        <begin position="50"/>
        <end position="197"/>
    </location>
</feature>
<keyword evidence="7" id="KW-0408">Iron</keyword>
<name>A0A1G2BID0_9BACT</name>
<evidence type="ECO:0000256" key="4">
    <source>
        <dbReference type="ARBA" id="ARBA00022723"/>
    </source>
</evidence>
<dbReference type="PANTHER" id="PTHR48084">
    <property type="entry name" value="2-OXOGLUTARATE OXIDOREDUCTASE SUBUNIT KORB-RELATED"/>
    <property type="match status" value="1"/>
</dbReference>
<dbReference type="InterPro" id="IPR011896">
    <property type="entry name" value="OFOB"/>
</dbReference>
<gene>
    <name evidence="12" type="ORF">A2319_02340</name>
</gene>
<comment type="cofactor">
    <cofactor evidence="1">
        <name>Mg(2+)</name>
        <dbReference type="ChEBI" id="CHEBI:18420"/>
    </cofactor>
</comment>
<sequence>MNISLANLQAQEKITWCPGCGNYGILMAVKKALVALNRPSYETCLVTGVGCSGKFNHFVKTYSFESLHGRSLPVASGICLANHELNVVAVGGDGDGYGIGLNHFLHTMRRNLNFTYIVHNNQIYGLTTGQYSPTTAKGTISASSPFGALEEPVNPIKLALASNAASFVARGFAGDIKQLTNLVTQAMQHRGFSFIDVLQPCVTFNKINTYEFFKKRVYKLEDDKSYDKTNKKQAEERCLEWDKRIATGVYFQADLPIYEDALPALATTPLVKQDIKNIDISASCEEFV</sequence>
<evidence type="ECO:0000256" key="7">
    <source>
        <dbReference type="ARBA" id="ARBA00023004"/>
    </source>
</evidence>
<proteinExistence type="predicted"/>
<dbReference type="CDD" id="cd03375">
    <property type="entry name" value="TPP_OGFOR"/>
    <property type="match status" value="1"/>
</dbReference>
<organism evidence="12 13">
    <name type="scientific">Candidatus Kerfeldbacteria bacterium RIFOXYB2_FULL_38_14</name>
    <dbReference type="NCBI Taxonomy" id="1798547"/>
    <lineage>
        <taxon>Bacteria</taxon>
        <taxon>Candidatus Kerfeldiibacteriota</taxon>
    </lineage>
</organism>
<keyword evidence="4" id="KW-0479">Metal-binding</keyword>
<keyword evidence="5" id="KW-0460">Magnesium</keyword>
<feature type="domain" description="Pyruvate ferredoxin oxidoreductase beta subunit C-terminal" evidence="11">
    <location>
        <begin position="201"/>
        <end position="265"/>
    </location>
</feature>
<dbReference type="EMBL" id="MHKI01000005">
    <property type="protein sequence ID" value="OGY88040.1"/>
    <property type="molecule type" value="Genomic_DNA"/>
</dbReference>
<dbReference type="SUPFAM" id="SSF52518">
    <property type="entry name" value="Thiamin diphosphate-binding fold (THDP-binding)"/>
    <property type="match status" value="1"/>
</dbReference>
<dbReference type="PANTHER" id="PTHR48084:SF4">
    <property type="entry name" value="2-OXOGLUTARATE OXIDOREDUCTASE SUBUNIT KORB"/>
    <property type="match status" value="1"/>
</dbReference>
<accession>A0A1G2BID0</accession>
<evidence type="ECO:0000256" key="6">
    <source>
        <dbReference type="ARBA" id="ARBA00023002"/>
    </source>
</evidence>
<evidence type="ECO:0000259" key="10">
    <source>
        <dbReference type="Pfam" id="PF02775"/>
    </source>
</evidence>
<comment type="cofactor">
    <cofactor evidence="3">
        <name>[4Fe-4S] cluster</name>
        <dbReference type="ChEBI" id="CHEBI:49883"/>
    </cofactor>
</comment>
<evidence type="ECO:0000313" key="13">
    <source>
        <dbReference type="Proteomes" id="UP000176420"/>
    </source>
</evidence>
<evidence type="ECO:0000256" key="2">
    <source>
        <dbReference type="ARBA" id="ARBA00001964"/>
    </source>
</evidence>
<evidence type="ECO:0000256" key="3">
    <source>
        <dbReference type="ARBA" id="ARBA00001966"/>
    </source>
</evidence>
<evidence type="ECO:0000256" key="9">
    <source>
        <dbReference type="ARBA" id="ARBA00023052"/>
    </source>
</evidence>
<dbReference type="Gene3D" id="3.40.50.970">
    <property type="match status" value="1"/>
</dbReference>
<dbReference type="InterPro" id="IPR051457">
    <property type="entry name" value="2-oxoacid:Fd_oxidoreductase"/>
</dbReference>
<dbReference type="Pfam" id="PF02775">
    <property type="entry name" value="TPP_enzyme_C"/>
    <property type="match status" value="1"/>
</dbReference>
<evidence type="ECO:0000259" key="11">
    <source>
        <dbReference type="Pfam" id="PF12367"/>
    </source>
</evidence>
<keyword evidence="9" id="KW-0786">Thiamine pyrophosphate</keyword>
<dbReference type="GO" id="GO:0045333">
    <property type="term" value="P:cellular respiration"/>
    <property type="evidence" value="ECO:0007669"/>
    <property type="project" value="UniProtKB-ARBA"/>
</dbReference>
<dbReference type="NCBIfam" id="TIGR02177">
    <property type="entry name" value="PorB_KorB"/>
    <property type="match status" value="1"/>
</dbReference>
<dbReference type="Pfam" id="PF12367">
    <property type="entry name" value="PFO_beta_C"/>
    <property type="match status" value="1"/>
</dbReference>
<protein>
    <submittedName>
        <fullName evidence="12">2-oxoacid ferredoxin oxidoreductase</fullName>
    </submittedName>
</protein>
<keyword evidence="8" id="KW-0411">Iron-sulfur</keyword>
<dbReference type="InterPro" id="IPR011766">
    <property type="entry name" value="TPP_enzyme_TPP-bd"/>
</dbReference>
<reference evidence="12 13" key="1">
    <citation type="journal article" date="2016" name="Nat. Commun.">
        <title>Thousands of microbial genomes shed light on interconnected biogeochemical processes in an aquifer system.</title>
        <authorList>
            <person name="Anantharaman K."/>
            <person name="Brown C.T."/>
            <person name="Hug L.A."/>
            <person name="Sharon I."/>
            <person name="Castelle C.J."/>
            <person name="Probst A.J."/>
            <person name="Thomas B.C."/>
            <person name="Singh A."/>
            <person name="Wilkins M.J."/>
            <person name="Karaoz U."/>
            <person name="Brodie E.L."/>
            <person name="Williams K.H."/>
            <person name="Hubbard S.S."/>
            <person name="Banfield J.F."/>
        </authorList>
    </citation>
    <scope>NUCLEOTIDE SEQUENCE [LARGE SCALE GENOMIC DNA]</scope>
</reference>
<keyword evidence="6" id="KW-0560">Oxidoreductase</keyword>
<dbReference type="InterPro" id="IPR029061">
    <property type="entry name" value="THDP-binding"/>
</dbReference>
<evidence type="ECO:0000256" key="5">
    <source>
        <dbReference type="ARBA" id="ARBA00022842"/>
    </source>
</evidence>
<comment type="cofactor">
    <cofactor evidence="2">
        <name>thiamine diphosphate</name>
        <dbReference type="ChEBI" id="CHEBI:58937"/>
    </cofactor>
</comment>
<dbReference type="AlphaFoldDB" id="A0A1G2BID0"/>
<evidence type="ECO:0000256" key="8">
    <source>
        <dbReference type="ARBA" id="ARBA00023014"/>
    </source>
</evidence>
<dbReference type="GO" id="GO:0051536">
    <property type="term" value="F:iron-sulfur cluster binding"/>
    <property type="evidence" value="ECO:0007669"/>
    <property type="project" value="UniProtKB-KW"/>
</dbReference>
<dbReference type="Proteomes" id="UP000176420">
    <property type="component" value="Unassembled WGS sequence"/>
</dbReference>